<sequence length="612" mass="64434">MFFDARGQERVLRVTWHDGTLVLSLWRGEMCTASFRMPMEDVGRLLDTLDEGYADAGGEYAEGHEGEHGHQDDGDEGEYADEGEYGEYREYPGTGQYARPAGAPDDGEYTQAMSYDDAYQDSYGDSYQEPYADDQGDYGHDPAYAQGRVPQDPEAPVPARGPKDVLVARGAAPAPDKLVASGGRPAEAPQGERPAPPVDFRDRAAHHVPPQALPSPAEFPGGVPMPSTGAQAVPPGAGDYGVPSGYGEPSARRAPAEAPGRRAQPEYVPPASEYGAPSPEYAAASPEYGAPAAGYEPSADYGPPDYGRGAAAPQPEYGARPGYADPATPAEYGSPQYRGAPEPGGPAQYGARPEYAGSAQYGAQYPDAQYPDAQYPEPGGSPDAGVNPDFTPPTGYSFSAEQLTPDPAAPRGEERRPPRGEYGPGGEYATREEYSPAGYGTTGDFQPGGYGRGGEPGDPYPGGGYGTPPLDYSGRPGYPDSTEYPPPGEYGGARYGADPGDVVPRENLIVNDSLPYGSPPAGHADPGYQPGADPSAYGWGTPRQGQGSVDPADPLGLGAIGQRPMDHTDPQLSRPYVPDAMNSTGERARPEAGRPRPDEGGRPYSEEKGREW</sequence>
<comment type="caution">
    <text evidence="2">The sequence shown here is derived from an EMBL/GenBank/DDBJ whole genome shotgun (WGS) entry which is preliminary data.</text>
</comment>
<reference evidence="2 3" key="1">
    <citation type="submission" date="2018-06" db="EMBL/GenBank/DDBJ databases">
        <title>Sphaerisporangium craniellae sp. nov., isolated from a marine sponge in the South China Sea.</title>
        <authorList>
            <person name="Li L."/>
        </authorList>
    </citation>
    <scope>NUCLEOTIDE SEQUENCE [LARGE SCALE GENOMIC DNA]</scope>
    <source>
        <strain evidence="2 3">CCTCC AA 208026</strain>
    </source>
</reference>
<evidence type="ECO:0000313" key="2">
    <source>
        <dbReference type="EMBL" id="RCG29361.1"/>
    </source>
</evidence>
<evidence type="ECO:0000313" key="3">
    <source>
        <dbReference type="Proteomes" id="UP000253094"/>
    </source>
</evidence>
<protein>
    <submittedName>
        <fullName evidence="2">Uncharacterized protein</fullName>
    </submittedName>
</protein>
<feature type="compositionally biased region" description="Acidic residues" evidence="1">
    <location>
        <begin position="73"/>
        <end position="85"/>
    </location>
</feature>
<dbReference type="Proteomes" id="UP000253094">
    <property type="component" value="Unassembled WGS sequence"/>
</dbReference>
<dbReference type="EMBL" id="QOIL01000011">
    <property type="protein sequence ID" value="RCG29361.1"/>
    <property type="molecule type" value="Genomic_DNA"/>
</dbReference>
<organism evidence="2 3">
    <name type="scientific">Sphaerisporangium album</name>
    <dbReference type="NCBI Taxonomy" id="509200"/>
    <lineage>
        <taxon>Bacteria</taxon>
        <taxon>Bacillati</taxon>
        <taxon>Actinomycetota</taxon>
        <taxon>Actinomycetes</taxon>
        <taxon>Streptosporangiales</taxon>
        <taxon>Streptosporangiaceae</taxon>
        <taxon>Sphaerisporangium</taxon>
    </lineage>
</organism>
<gene>
    <name evidence="2" type="ORF">DQ384_20085</name>
</gene>
<proteinExistence type="predicted"/>
<evidence type="ECO:0000256" key="1">
    <source>
        <dbReference type="SAM" id="MobiDB-lite"/>
    </source>
</evidence>
<keyword evidence="3" id="KW-1185">Reference proteome</keyword>
<feature type="compositionally biased region" description="Basic and acidic residues" evidence="1">
    <location>
        <begin position="586"/>
        <end position="612"/>
    </location>
</feature>
<accession>A0A367FGB0</accession>
<dbReference type="AlphaFoldDB" id="A0A367FGB0"/>
<feature type="compositionally biased region" description="Basic and acidic residues" evidence="1">
    <location>
        <begin position="61"/>
        <end position="72"/>
    </location>
</feature>
<feature type="region of interest" description="Disordered" evidence="1">
    <location>
        <begin position="56"/>
        <end position="612"/>
    </location>
</feature>
<feature type="compositionally biased region" description="Gly residues" evidence="1">
    <location>
        <begin position="446"/>
        <end position="466"/>
    </location>
</feature>
<name>A0A367FGB0_9ACTN</name>
<feature type="compositionally biased region" description="Basic and acidic residues" evidence="1">
    <location>
        <begin position="250"/>
        <end position="264"/>
    </location>
</feature>
<feature type="compositionally biased region" description="Low complexity" evidence="1">
    <location>
        <begin position="273"/>
        <end position="295"/>
    </location>
</feature>